<evidence type="ECO:0000256" key="1">
    <source>
        <dbReference type="SAM" id="Phobius"/>
    </source>
</evidence>
<accession>A0A6G4TW32</accession>
<dbReference type="Proteomes" id="UP000481583">
    <property type="component" value="Unassembled WGS sequence"/>
</dbReference>
<dbReference type="Pfam" id="PF13400">
    <property type="entry name" value="Tad"/>
    <property type="match status" value="1"/>
</dbReference>
<comment type="caution">
    <text evidence="3">The sequence shown here is derived from an EMBL/GenBank/DDBJ whole genome shotgun (WGS) entry which is preliminary data.</text>
</comment>
<keyword evidence="1" id="KW-1133">Transmembrane helix</keyword>
<evidence type="ECO:0000313" key="4">
    <source>
        <dbReference type="Proteomes" id="UP000481583"/>
    </source>
</evidence>
<protein>
    <recommendedName>
        <fullName evidence="2">Putative Flp pilus-assembly TadG-like N-terminal domain-containing protein</fullName>
    </recommendedName>
</protein>
<sequence length="151" mass="15774">MKQITGWLRYLHRRNERWGDRGSLSPFFAASCIAILMIAGLVVDGGGRLRAGSQANMVAQEAARTAGQQIDAGKAVPGTAIVVDPAAASAAARRYLNEAGMTGDVTVSDDGKTLTVKVQDTYQTKFVTLIGYSSMAVTGEATATLYTTAGG</sequence>
<gene>
    <name evidence="3" type="ORF">G5C51_04715</name>
</gene>
<name>A0A6G4TW32_9ACTN</name>
<evidence type="ECO:0000259" key="2">
    <source>
        <dbReference type="Pfam" id="PF13400"/>
    </source>
</evidence>
<evidence type="ECO:0000313" key="3">
    <source>
        <dbReference type="EMBL" id="NGN63211.1"/>
    </source>
</evidence>
<keyword evidence="1" id="KW-0472">Membrane</keyword>
<feature type="domain" description="Putative Flp pilus-assembly TadG-like N-terminal" evidence="2">
    <location>
        <begin position="22"/>
        <end position="68"/>
    </location>
</feature>
<feature type="transmembrane region" description="Helical" evidence="1">
    <location>
        <begin position="24"/>
        <end position="43"/>
    </location>
</feature>
<proteinExistence type="predicted"/>
<organism evidence="3 4">
    <name type="scientific">Streptomyces coryli</name>
    <dbReference type="NCBI Taxonomy" id="1128680"/>
    <lineage>
        <taxon>Bacteria</taxon>
        <taxon>Bacillati</taxon>
        <taxon>Actinomycetota</taxon>
        <taxon>Actinomycetes</taxon>
        <taxon>Kitasatosporales</taxon>
        <taxon>Streptomycetaceae</taxon>
        <taxon>Streptomyces</taxon>
    </lineage>
</organism>
<reference evidence="3 4" key="1">
    <citation type="submission" date="2020-02" db="EMBL/GenBank/DDBJ databases">
        <title>Whole-genome analyses of novel actinobacteria.</title>
        <authorList>
            <person name="Sahin N."/>
        </authorList>
    </citation>
    <scope>NUCLEOTIDE SEQUENCE [LARGE SCALE GENOMIC DNA]</scope>
    <source>
        <strain evidence="3 4">A7024</strain>
    </source>
</reference>
<dbReference type="RefSeq" id="WP_165232114.1">
    <property type="nucleotide sequence ID" value="NZ_JAAKZV010000010.1"/>
</dbReference>
<dbReference type="InterPro" id="IPR028087">
    <property type="entry name" value="Tad_N"/>
</dbReference>
<keyword evidence="4" id="KW-1185">Reference proteome</keyword>
<keyword evidence="1" id="KW-0812">Transmembrane</keyword>
<dbReference type="AlphaFoldDB" id="A0A6G4TW32"/>
<dbReference type="EMBL" id="JAAKZV010000010">
    <property type="protein sequence ID" value="NGN63211.1"/>
    <property type="molecule type" value="Genomic_DNA"/>
</dbReference>
<dbReference type="PROSITE" id="PS51257">
    <property type="entry name" value="PROKAR_LIPOPROTEIN"/>
    <property type="match status" value="1"/>
</dbReference>